<dbReference type="EMBL" id="BLLB01000002">
    <property type="protein sequence ID" value="GFH03058.1"/>
    <property type="molecule type" value="Genomic_DNA"/>
</dbReference>
<evidence type="ECO:0000256" key="4">
    <source>
        <dbReference type="ARBA" id="ARBA00022692"/>
    </source>
</evidence>
<evidence type="ECO:0000256" key="1">
    <source>
        <dbReference type="ARBA" id="ARBA00004651"/>
    </source>
</evidence>
<proteinExistence type="inferred from homology"/>
<feature type="transmembrane region" description="Helical" evidence="7">
    <location>
        <begin position="134"/>
        <end position="157"/>
    </location>
</feature>
<name>A0A7I9ZQT7_9MYCO</name>
<comment type="subcellular location">
    <subcellularLocation>
        <location evidence="1 7">Cell membrane</location>
        <topology evidence="1 7">Multi-pass membrane protein</topology>
    </subcellularLocation>
</comment>
<evidence type="ECO:0000256" key="3">
    <source>
        <dbReference type="ARBA" id="ARBA00022475"/>
    </source>
</evidence>
<comment type="caution">
    <text evidence="10">The sequence shown here is derived from an EMBL/GenBank/DDBJ whole genome shotgun (WGS) entry which is preliminary data.</text>
</comment>
<feature type="transmembrane region" description="Helical" evidence="7">
    <location>
        <begin position="206"/>
        <end position="226"/>
    </location>
</feature>
<keyword evidence="4 7" id="KW-0812">Transmembrane</keyword>
<keyword evidence="6 7" id="KW-0472">Membrane</keyword>
<evidence type="ECO:0000256" key="8">
    <source>
        <dbReference type="SAM" id="MobiDB-lite"/>
    </source>
</evidence>
<dbReference type="PANTHER" id="PTHR12677:SF59">
    <property type="entry name" value="GOLGI APPARATUS MEMBRANE PROTEIN TVP38-RELATED"/>
    <property type="match status" value="1"/>
</dbReference>
<evidence type="ECO:0000256" key="6">
    <source>
        <dbReference type="ARBA" id="ARBA00023136"/>
    </source>
</evidence>
<reference evidence="10 11" key="1">
    <citation type="journal article" date="2019" name="Emerg. Microbes Infect.">
        <title>Comprehensive subspecies identification of 175 nontuberculous mycobacteria species based on 7547 genomic profiles.</title>
        <authorList>
            <person name="Matsumoto Y."/>
            <person name="Kinjo T."/>
            <person name="Motooka D."/>
            <person name="Nabeya D."/>
            <person name="Jung N."/>
            <person name="Uechi K."/>
            <person name="Horii T."/>
            <person name="Iida T."/>
            <person name="Fujita J."/>
            <person name="Nakamura S."/>
        </authorList>
    </citation>
    <scope>NUCLEOTIDE SEQUENCE [LARGE SCALE GENOMIC DNA]</scope>
    <source>
        <strain evidence="10 11">JCM 30996</strain>
    </source>
</reference>
<evidence type="ECO:0000259" key="9">
    <source>
        <dbReference type="Pfam" id="PF09335"/>
    </source>
</evidence>
<evidence type="ECO:0000256" key="7">
    <source>
        <dbReference type="RuleBase" id="RU366058"/>
    </source>
</evidence>
<feature type="transmembrane region" description="Helical" evidence="7">
    <location>
        <begin position="238"/>
        <end position="256"/>
    </location>
</feature>
<evidence type="ECO:0000256" key="2">
    <source>
        <dbReference type="ARBA" id="ARBA00008640"/>
    </source>
</evidence>
<keyword evidence="3 7" id="KW-1003">Cell membrane</keyword>
<feature type="region of interest" description="Disordered" evidence="8">
    <location>
        <begin position="264"/>
        <end position="285"/>
    </location>
</feature>
<dbReference type="InterPro" id="IPR032816">
    <property type="entry name" value="VTT_dom"/>
</dbReference>
<evidence type="ECO:0000313" key="10">
    <source>
        <dbReference type="EMBL" id="GFH03058.1"/>
    </source>
</evidence>
<dbReference type="Proteomes" id="UP000465304">
    <property type="component" value="Unassembled WGS sequence"/>
</dbReference>
<dbReference type="GO" id="GO:0005886">
    <property type="term" value="C:plasma membrane"/>
    <property type="evidence" value="ECO:0007669"/>
    <property type="project" value="UniProtKB-SubCell"/>
</dbReference>
<organism evidence="10 11">
    <name type="scientific">Mycolicibacterium hippocampi</name>
    <dbReference type="NCBI Taxonomy" id="659824"/>
    <lineage>
        <taxon>Bacteria</taxon>
        <taxon>Bacillati</taxon>
        <taxon>Actinomycetota</taxon>
        <taxon>Actinomycetes</taxon>
        <taxon>Mycobacteriales</taxon>
        <taxon>Mycobacteriaceae</taxon>
        <taxon>Mycolicibacterium</taxon>
    </lineage>
</organism>
<evidence type="ECO:0000256" key="5">
    <source>
        <dbReference type="ARBA" id="ARBA00022989"/>
    </source>
</evidence>
<feature type="domain" description="VTT" evidence="9">
    <location>
        <begin position="113"/>
        <end position="229"/>
    </location>
</feature>
<accession>A0A7I9ZQT7</accession>
<dbReference type="Pfam" id="PF09335">
    <property type="entry name" value="VTT_dom"/>
    <property type="match status" value="1"/>
</dbReference>
<feature type="transmembrane region" description="Helical" evidence="7">
    <location>
        <begin position="96"/>
        <end position="113"/>
    </location>
</feature>
<keyword evidence="5 7" id="KW-1133">Transmembrane helix</keyword>
<feature type="transmembrane region" description="Helical" evidence="7">
    <location>
        <begin position="61"/>
        <end position="84"/>
    </location>
</feature>
<protein>
    <recommendedName>
        <fullName evidence="7">TVP38/TMEM64 family membrane protein</fullName>
    </recommendedName>
</protein>
<dbReference type="InterPro" id="IPR015414">
    <property type="entry name" value="TMEM64"/>
</dbReference>
<gene>
    <name evidence="10" type="ORF">MHIP_35410</name>
</gene>
<keyword evidence="11" id="KW-1185">Reference proteome</keyword>
<dbReference type="PANTHER" id="PTHR12677">
    <property type="entry name" value="GOLGI APPARATUS MEMBRANE PROTEIN TVP38-RELATED"/>
    <property type="match status" value="1"/>
</dbReference>
<feature type="region of interest" description="Disordered" evidence="8">
    <location>
        <begin position="1"/>
        <end position="25"/>
    </location>
</feature>
<dbReference type="AlphaFoldDB" id="A0A7I9ZQT7"/>
<evidence type="ECO:0000313" key="11">
    <source>
        <dbReference type="Proteomes" id="UP000465304"/>
    </source>
</evidence>
<comment type="similarity">
    <text evidence="2 7">Belongs to the TVP38/TMEM64 family.</text>
</comment>
<feature type="compositionally biased region" description="Basic and acidic residues" evidence="8">
    <location>
        <begin position="264"/>
        <end position="273"/>
    </location>
</feature>
<sequence>MMGITPACPGPAGEDGRRACPSAGSTPRPVLLEDVNSVVSTLRTVRAAVLTTLRTFPPRRFAAILTAIVILVAIAALVPLPTAVQLRDWATSVGPWFPLAFLGAHIVVTVFPFPRTVFTLSAGLLFGPYLGVPLAVLASTVSAVIALLLVRAAGWQLDRLVTHPRLEAVNSRLADRGWPTVLSVRMIPVVPFSVLNYAAGSSAVRAVPYTLATSAGLLPGTAAVVILGDALTGNVSPLLFVVSLCTASIGVAGLIYEIRTDRRNRGPEVRPDEPVEPTEPAISAG</sequence>